<gene>
    <name evidence="10" type="ORF">J1605_005741</name>
</gene>
<keyword evidence="2" id="KW-0645">Protease</keyword>
<dbReference type="SUPFAM" id="SSF49758">
    <property type="entry name" value="Calpain large subunit, middle domain (domain III)"/>
    <property type="match status" value="1"/>
</dbReference>
<evidence type="ECO:0000256" key="5">
    <source>
        <dbReference type="ARBA" id="ARBA00022801"/>
    </source>
</evidence>
<comment type="similarity">
    <text evidence="1">Belongs to the peptidase C2 family.</text>
</comment>
<dbReference type="Pfam" id="PF01067">
    <property type="entry name" value="Calpain_III"/>
    <property type="match status" value="1"/>
</dbReference>
<dbReference type="SUPFAM" id="SSF47473">
    <property type="entry name" value="EF-hand"/>
    <property type="match status" value="1"/>
</dbReference>
<comment type="caution">
    <text evidence="10">The sequence shown here is derived from an EMBL/GenBank/DDBJ whole genome shotgun (WGS) entry which is preliminary data.</text>
</comment>
<feature type="region of interest" description="Disordered" evidence="8">
    <location>
        <begin position="180"/>
        <end position="201"/>
    </location>
</feature>
<dbReference type="GO" id="GO:0046872">
    <property type="term" value="F:metal ion binding"/>
    <property type="evidence" value="ECO:0007669"/>
    <property type="project" value="UniProtKB-KW"/>
</dbReference>
<evidence type="ECO:0000313" key="10">
    <source>
        <dbReference type="EMBL" id="KAJ8787336.1"/>
    </source>
</evidence>
<name>A0AB34H6P2_ESCRO</name>
<dbReference type="InterPro" id="IPR033883">
    <property type="entry name" value="C2_III"/>
</dbReference>
<evidence type="ECO:0000256" key="8">
    <source>
        <dbReference type="SAM" id="MobiDB-lite"/>
    </source>
</evidence>
<dbReference type="EMBL" id="JAIQCJ010001812">
    <property type="protein sequence ID" value="KAJ8787336.1"/>
    <property type="molecule type" value="Genomic_DNA"/>
</dbReference>
<accession>A0AB34H6P2</accession>
<evidence type="ECO:0000259" key="9">
    <source>
        <dbReference type="SMART" id="SM00720"/>
    </source>
</evidence>
<dbReference type="GO" id="GO:0005737">
    <property type="term" value="C:cytoplasm"/>
    <property type="evidence" value="ECO:0007669"/>
    <property type="project" value="TreeGrafter"/>
</dbReference>
<dbReference type="Proteomes" id="UP001159641">
    <property type="component" value="Unassembled WGS sequence"/>
</dbReference>
<dbReference type="FunFam" id="2.60.120.380:FF:000001">
    <property type="entry name" value="Calpain-1 catalytic subunit"/>
    <property type="match status" value="1"/>
</dbReference>
<evidence type="ECO:0000313" key="11">
    <source>
        <dbReference type="Proteomes" id="UP001159641"/>
    </source>
</evidence>
<sequence>MAFRDFQAHFDKVEVCNPTPDALEGDTVPKWVVAVPQGSWVRGATAGGCRSFLDTFWTNPQIKLSLTEKDEGQEKRTFLVALLQKDRRKLKRFGASMLTIGYAIYQCPGQDRHLNKDFFRHHASQVRSKTSINLREVSDRFSLPPGAYTVIPSTFGPHQAADFCLQIFSEKKAITRDMGGTVDIDRPEPPMPTPPGQETEEERQLRALFTQVAGESLFLQFDADISGTMSSCELRTALKATGKGKPGPTGESCLHARRCFQLSTPLLQLVVLRYADQEFQLGFDDFFNCLVGLETASWMFQALSTENKEFIHLNINEV</sequence>
<dbReference type="GO" id="GO:0006508">
    <property type="term" value="P:proteolysis"/>
    <property type="evidence" value="ECO:0007669"/>
    <property type="project" value="UniProtKB-KW"/>
</dbReference>
<reference evidence="10 11" key="1">
    <citation type="submission" date="2022-11" db="EMBL/GenBank/DDBJ databases">
        <title>Whole genome sequence of Eschrichtius robustus ER-17-0199.</title>
        <authorList>
            <person name="Bruniche-Olsen A."/>
            <person name="Black A.N."/>
            <person name="Fields C.J."/>
            <person name="Walden K."/>
            <person name="Dewoody J.A."/>
        </authorList>
    </citation>
    <scope>NUCLEOTIDE SEQUENCE [LARGE SCALE GENOMIC DNA]</scope>
    <source>
        <strain evidence="10">ER-17-0199</strain>
        <tissue evidence="10">Blubber</tissue>
    </source>
</reference>
<dbReference type="CDD" id="cd00214">
    <property type="entry name" value="Calpain_III"/>
    <property type="match status" value="1"/>
</dbReference>
<evidence type="ECO:0000256" key="3">
    <source>
        <dbReference type="ARBA" id="ARBA00022723"/>
    </source>
</evidence>
<dbReference type="InterPro" id="IPR022682">
    <property type="entry name" value="Calpain_domain_III"/>
</dbReference>
<dbReference type="PANTHER" id="PTHR10183:SF385">
    <property type="entry name" value="CALPAIN-9"/>
    <property type="match status" value="1"/>
</dbReference>
<feature type="domain" description="Peptidase C2 calpain" evidence="9">
    <location>
        <begin position="30"/>
        <end position="176"/>
    </location>
</feature>
<dbReference type="PRINTS" id="PR00704">
    <property type="entry name" value="CALPAIN"/>
</dbReference>
<evidence type="ECO:0000256" key="7">
    <source>
        <dbReference type="ARBA" id="ARBA00022837"/>
    </source>
</evidence>
<dbReference type="InterPro" id="IPR011992">
    <property type="entry name" value="EF-hand-dom_pair"/>
</dbReference>
<keyword evidence="11" id="KW-1185">Reference proteome</keyword>
<dbReference type="SMART" id="SM00720">
    <property type="entry name" value="calpain_III"/>
    <property type="match status" value="1"/>
</dbReference>
<organism evidence="10 11">
    <name type="scientific">Eschrichtius robustus</name>
    <name type="common">California gray whale</name>
    <name type="synonym">Eschrichtius gibbosus</name>
    <dbReference type="NCBI Taxonomy" id="9764"/>
    <lineage>
        <taxon>Eukaryota</taxon>
        <taxon>Metazoa</taxon>
        <taxon>Chordata</taxon>
        <taxon>Craniata</taxon>
        <taxon>Vertebrata</taxon>
        <taxon>Euteleostomi</taxon>
        <taxon>Mammalia</taxon>
        <taxon>Eutheria</taxon>
        <taxon>Laurasiatheria</taxon>
        <taxon>Artiodactyla</taxon>
        <taxon>Whippomorpha</taxon>
        <taxon>Cetacea</taxon>
        <taxon>Mysticeti</taxon>
        <taxon>Eschrichtiidae</taxon>
        <taxon>Eschrichtius</taxon>
    </lineage>
</organism>
<dbReference type="InterPro" id="IPR022684">
    <property type="entry name" value="Calpain_cysteine_protease"/>
</dbReference>
<keyword evidence="5" id="KW-0378">Hydrolase</keyword>
<dbReference type="Gene3D" id="1.10.238.10">
    <property type="entry name" value="EF-hand"/>
    <property type="match status" value="1"/>
</dbReference>
<dbReference type="InterPro" id="IPR036213">
    <property type="entry name" value="Calpain_III_sf"/>
</dbReference>
<dbReference type="PANTHER" id="PTHR10183">
    <property type="entry name" value="CALPAIN"/>
    <property type="match status" value="1"/>
</dbReference>
<keyword evidence="6" id="KW-0788">Thiol protease</keyword>
<evidence type="ECO:0000256" key="4">
    <source>
        <dbReference type="ARBA" id="ARBA00022737"/>
    </source>
</evidence>
<proteinExistence type="inferred from homology"/>
<keyword evidence="7" id="KW-0106">Calcium</keyword>
<evidence type="ECO:0000256" key="6">
    <source>
        <dbReference type="ARBA" id="ARBA00022807"/>
    </source>
</evidence>
<dbReference type="Gene3D" id="2.60.120.380">
    <property type="match status" value="1"/>
</dbReference>
<evidence type="ECO:0000256" key="1">
    <source>
        <dbReference type="ARBA" id="ARBA00007623"/>
    </source>
</evidence>
<dbReference type="GO" id="GO:0004198">
    <property type="term" value="F:calcium-dependent cysteine-type endopeptidase activity"/>
    <property type="evidence" value="ECO:0007669"/>
    <property type="project" value="InterPro"/>
</dbReference>
<keyword evidence="3" id="KW-0479">Metal-binding</keyword>
<dbReference type="InterPro" id="IPR022683">
    <property type="entry name" value="Calpain_III"/>
</dbReference>
<evidence type="ECO:0000256" key="2">
    <source>
        <dbReference type="ARBA" id="ARBA00022670"/>
    </source>
</evidence>
<protein>
    <recommendedName>
        <fullName evidence="9">Peptidase C2 calpain domain-containing protein</fullName>
    </recommendedName>
</protein>
<keyword evidence="4" id="KW-0677">Repeat</keyword>
<dbReference type="AlphaFoldDB" id="A0AB34H6P2"/>